<keyword evidence="1" id="KW-0732">Signal</keyword>
<sequence>MLFQMNICILVSSPGLMAMTFPSTTATAPRVAAATKSLCTLKTARSRSSRSGSVLRGSSRVVCSSSFQSRVCPGMCSS</sequence>
<name>A0A6B0TUY8_IXORI</name>
<organism evidence="2">
    <name type="scientific">Ixodes ricinus</name>
    <name type="common">Common tick</name>
    <name type="synonym">Acarus ricinus</name>
    <dbReference type="NCBI Taxonomy" id="34613"/>
    <lineage>
        <taxon>Eukaryota</taxon>
        <taxon>Metazoa</taxon>
        <taxon>Ecdysozoa</taxon>
        <taxon>Arthropoda</taxon>
        <taxon>Chelicerata</taxon>
        <taxon>Arachnida</taxon>
        <taxon>Acari</taxon>
        <taxon>Parasitiformes</taxon>
        <taxon>Ixodida</taxon>
        <taxon>Ixodoidea</taxon>
        <taxon>Ixodidae</taxon>
        <taxon>Ixodinae</taxon>
        <taxon>Ixodes</taxon>
    </lineage>
</organism>
<evidence type="ECO:0000256" key="1">
    <source>
        <dbReference type="SAM" id="SignalP"/>
    </source>
</evidence>
<dbReference type="EMBL" id="GIFC01001796">
    <property type="protein sequence ID" value="MXU83879.1"/>
    <property type="molecule type" value="Transcribed_RNA"/>
</dbReference>
<evidence type="ECO:0000313" key="2">
    <source>
        <dbReference type="EMBL" id="MXU83879.1"/>
    </source>
</evidence>
<proteinExistence type="predicted"/>
<reference evidence="2" key="1">
    <citation type="submission" date="2019-12" db="EMBL/GenBank/DDBJ databases">
        <title>An insight into the sialome of adult female Ixodes ricinus ticks feeding for 6 days.</title>
        <authorList>
            <person name="Perner J."/>
            <person name="Ribeiro J.M.C."/>
        </authorList>
    </citation>
    <scope>NUCLEOTIDE SEQUENCE</scope>
    <source>
        <strain evidence="2">Semi-engorged</strain>
        <tissue evidence="2">Salivary glands</tissue>
    </source>
</reference>
<feature type="chain" id="PRO_5025648440" evidence="1">
    <location>
        <begin position="19"/>
        <end position="78"/>
    </location>
</feature>
<feature type="signal peptide" evidence="1">
    <location>
        <begin position="1"/>
        <end position="18"/>
    </location>
</feature>
<accession>A0A6B0TUY8</accession>
<dbReference type="AlphaFoldDB" id="A0A6B0TUY8"/>
<protein>
    <submittedName>
        <fullName evidence="2">Putative secreted protein</fullName>
    </submittedName>
</protein>